<protein>
    <submittedName>
        <fullName evidence="6">DoxX-like protein</fullName>
    </submittedName>
</protein>
<dbReference type="GO" id="GO:0016020">
    <property type="term" value="C:membrane"/>
    <property type="evidence" value="ECO:0007669"/>
    <property type="project" value="UniProtKB-SubCell"/>
</dbReference>
<dbReference type="OrthoDB" id="3576439at2"/>
<organism evidence="6 7">
    <name type="scientific">Kribbella steppae</name>
    <dbReference type="NCBI Taxonomy" id="2512223"/>
    <lineage>
        <taxon>Bacteria</taxon>
        <taxon>Bacillati</taxon>
        <taxon>Actinomycetota</taxon>
        <taxon>Actinomycetes</taxon>
        <taxon>Propionibacteriales</taxon>
        <taxon>Kribbellaceae</taxon>
        <taxon>Kribbella</taxon>
    </lineage>
</organism>
<comment type="subcellular location">
    <subcellularLocation>
        <location evidence="1">Membrane</location>
        <topology evidence="1">Multi-pass membrane protein</topology>
    </subcellularLocation>
</comment>
<gene>
    <name evidence="6" type="ORF">EV652_10470</name>
</gene>
<keyword evidence="2 5" id="KW-0812">Transmembrane</keyword>
<dbReference type="AlphaFoldDB" id="A0A4R2HMQ1"/>
<dbReference type="InterPro" id="IPR032808">
    <property type="entry name" value="DoxX"/>
</dbReference>
<keyword evidence="7" id="KW-1185">Reference proteome</keyword>
<evidence type="ECO:0000256" key="3">
    <source>
        <dbReference type="ARBA" id="ARBA00022989"/>
    </source>
</evidence>
<dbReference type="EMBL" id="SLWN01000004">
    <property type="protein sequence ID" value="TCO32464.1"/>
    <property type="molecule type" value="Genomic_DNA"/>
</dbReference>
<evidence type="ECO:0000256" key="1">
    <source>
        <dbReference type="ARBA" id="ARBA00004141"/>
    </source>
</evidence>
<dbReference type="Proteomes" id="UP000294508">
    <property type="component" value="Unassembled WGS sequence"/>
</dbReference>
<evidence type="ECO:0000256" key="4">
    <source>
        <dbReference type="ARBA" id="ARBA00023136"/>
    </source>
</evidence>
<feature type="transmembrane region" description="Helical" evidence="5">
    <location>
        <begin position="15"/>
        <end position="34"/>
    </location>
</feature>
<feature type="transmembrane region" description="Helical" evidence="5">
    <location>
        <begin position="79"/>
        <end position="97"/>
    </location>
</feature>
<comment type="caution">
    <text evidence="6">The sequence shown here is derived from an EMBL/GenBank/DDBJ whole genome shotgun (WGS) entry which is preliminary data.</text>
</comment>
<dbReference type="Pfam" id="PF13564">
    <property type="entry name" value="DoxX_2"/>
    <property type="match status" value="1"/>
</dbReference>
<keyword evidence="4 5" id="KW-0472">Membrane</keyword>
<evidence type="ECO:0000313" key="6">
    <source>
        <dbReference type="EMBL" id="TCO32464.1"/>
    </source>
</evidence>
<name>A0A4R2HMQ1_9ACTN</name>
<evidence type="ECO:0000313" key="7">
    <source>
        <dbReference type="Proteomes" id="UP000294508"/>
    </source>
</evidence>
<dbReference type="RefSeq" id="WP_132209261.1">
    <property type="nucleotide sequence ID" value="NZ_SLWN01000004.1"/>
</dbReference>
<accession>A0A4R2HMQ1</accession>
<keyword evidence="3 5" id="KW-1133">Transmembrane helix</keyword>
<reference evidence="6 7" key="1">
    <citation type="journal article" date="2015" name="Stand. Genomic Sci.">
        <title>Genomic Encyclopedia of Bacterial and Archaeal Type Strains, Phase III: the genomes of soil and plant-associated and newly described type strains.</title>
        <authorList>
            <person name="Whitman W.B."/>
            <person name="Woyke T."/>
            <person name="Klenk H.P."/>
            <person name="Zhou Y."/>
            <person name="Lilburn T.G."/>
            <person name="Beck B.J."/>
            <person name="De Vos P."/>
            <person name="Vandamme P."/>
            <person name="Eisen J.A."/>
            <person name="Garrity G."/>
            <person name="Hugenholtz P."/>
            <person name="Kyrpides N.C."/>
        </authorList>
    </citation>
    <scope>NUCLEOTIDE SEQUENCE [LARGE SCALE GENOMIC DNA]</scope>
    <source>
        <strain evidence="6 7">VKM Ac-2572</strain>
    </source>
</reference>
<evidence type="ECO:0000256" key="5">
    <source>
        <dbReference type="SAM" id="Phobius"/>
    </source>
</evidence>
<proteinExistence type="predicted"/>
<feature type="transmembrane region" description="Helical" evidence="5">
    <location>
        <begin position="103"/>
        <end position="119"/>
    </location>
</feature>
<evidence type="ECO:0000256" key="2">
    <source>
        <dbReference type="ARBA" id="ARBA00022692"/>
    </source>
</evidence>
<sequence length="131" mass="13803">MSTTVTMRRVRPGSVALWVVQVVLAVGFVPTALMKLSGSPVMVDLFADIGAGQWFRYVVGTLELAGAIGLLIPRLCGPAALGLAGIMAGAVVTNVFVLGYSPVVAFAYLLVAASIAWFRRSAISESVRRYS</sequence>
<feature type="transmembrane region" description="Helical" evidence="5">
    <location>
        <begin position="54"/>
        <end position="72"/>
    </location>
</feature>